<gene>
    <name evidence="1" type="ORF">D5086_027905</name>
</gene>
<accession>A0ACC4AWU1</accession>
<keyword evidence="2" id="KW-1185">Reference proteome</keyword>
<dbReference type="EMBL" id="RCHU02000015">
    <property type="protein sequence ID" value="KAL3570656.1"/>
    <property type="molecule type" value="Genomic_DNA"/>
</dbReference>
<proteinExistence type="predicted"/>
<reference evidence="1 2" key="1">
    <citation type="journal article" date="2024" name="Plant Biotechnol. J.">
        <title>Genome and CRISPR/Cas9 system of a widespread forest tree (Populus alba) in the world.</title>
        <authorList>
            <person name="Liu Y.J."/>
            <person name="Jiang P.F."/>
            <person name="Han X.M."/>
            <person name="Li X.Y."/>
            <person name="Wang H.M."/>
            <person name="Wang Y.J."/>
            <person name="Wang X.X."/>
            <person name="Zeng Q.Y."/>
        </authorList>
    </citation>
    <scope>NUCLEOTIDE SEQUENCE [LARGE SCALE GENOMIC DNA]</scope>
    <source>
        <strain evidence="2">cv. PAL-ZL1</strain>
    </source>
</reference>
<protein>
    <submittedName>
        <fullName evidence="1">Uncharacterized protein</fullName>
    </submittedName>
</protein>
<evidence type="ECO:0000313" key="1">
    <source>
        <dbReference type="EMBL" id="KAL3570656.1"/>
    </source>
</evidence>
<comment type="caution">
    <text evidence="1">The sequence shown here is derived from an EMBL/GenBank/DDBJ whole genome shotgun (WGS) entry which is preliminary data.</text>
</comment>
<name>A0ACC4AWU1_POPAL</name>
<organism evidence="1 2">
    <name type="scientific">Populus alba</name>
    <name type="common">White poplar</name>
    <dbReference type="NCBI Taxonomy" id="43335"/>
    <lineage>
        <taxon>Eukaryota</taxon>
        <taxon>Viridiplantae</taxon>
        <taxon>Streptophyta</taxon>
        <taxon>Embryophyta</taxon>
        <taxon>Tracheophyta</taxon>
        <taxon>Spermatophyta</taxon>
        <taxon>Magnoliopsida</taxon>
        <taxon>eudicotyledons</taxon>
        <taxon>Gunneridae</taxon>
        <taxon>Pentapetalae</taxon>
        <taxon>rosids</taxon>
        <taxon>fabids</taxon>
        <taxon>Malpighiales</taxon>
        <taxon>Salicaceae</taxon>
        <taxon>Saliceae</taxon>
        <taxon>Populus</taxon>
    </lineage>
</organism>
<evidence type="ECO:0000313" key="2">
    <source>
        <dbReference type="Proteomes" id="UP000309997"/>
    </source>
</evidence>
<dbReference type="Proteomes" id="UP000309997">
    <property type="component" value="Unassembled WGS sequence"/>
</dbReference>
<sequence length="164" mass="18414">MGVFSSRQLKETAIGLENSGVRFLWVVHAPLTDSQTQAGKSSTLNEPCLELLLPEGFLERTKDRGFLVNSWAPQVEILNHEQRMNRIFMVEEMKVALAFREAEDDQFVNAAELEERVIELMNSKKGEAVRERVLKLREDAVVAKSDGGSSCIAMAKLVECFKKG</sequence>